<feature type="domain" description="Formyl transferase N-terminal" evidence="6">
    <location>
        <begin position="1"/>
        <end position="179"/>
    </location>
</feature>
<comment type="caution">
    <text evidence="8">The sequence shown here is derived from an EMBL/GenBank/DDBJ whole genome shotgun (WGS) entry which is preliminary data.</text>
</comment>
<evidence type="ECO:0000259" key="6">
    <source>
        <dbReference type="Pfam" id="PF00551"/>
    </source>
</evidence>
<dbReference type="SUPFAM" id="SSF53328">
    <property type="entry name" value="Formyltransferase"/>
    <property type="match status" value="1"/>
</dbReference>
<evidence type="ECO:0000259" key="7">
    <source>
        <dbReference type="Pfam" id="PF02911"/>
    </source>
</evidence>
<evidence type="ECO:0000256" key="2">
    <source>
        <dbReference type="ARBA" id="ARBA00012261"/>
    </source>
</evidence>
<evidence type="ECO:0000256" key="1">
    <source>
        <dbReference type="ARBA" id="ARBA00010699"/>
    </source>
</evidence>
<dbReference type="Pfam" id="PF02911">
    <property type="entry name" value="Formyl_trans_C"/>
    <property type="match status" value="1"/>
</dbReference>
<comment type="similarity">
    <text evidence="1 5">Belongs to the Fmt family.</text>
</comment>
<dbReference type="GO" id="GO:0005829">
    <property type="term" value="C:cytosol"/>
    <property type="evidence" value="ECO:0007669"/>
    <property type="project" value="TreeGrafter"/>
</dbReference>
<dbReference type="InterPro" id="IPR011034">
    <property type="entry name" value="Formyl_transferase-like_C_sf"/>
</dbReference>
<organism evidence="8 9">
    <name type="scientific">Tectimicrobiota bacterium</name>
    <dbReference type="NCBI Taxonomy" id="2528274"/>
    <lineage>
        <taxon>Bacteria</taxon>
        <taxon>Pseudomonadati</taxon>
        <taxon>Nitrospinota/Tectimicrobiota group</taxon>
        <taxon>Candidatus Tectimicrobiota</taxon>
    </lineage>
</organism>
<dbReference type="GO" id="GO:0004479">
    <property type="term" value="F:methionyl-tRNA formyltransferase activity"/>
    <property type="evidence" value="ECO:0007669"/>
    <property type="project" value="UniProtKB-UniRule"/>
</dbReference>
<dbReference type="Pfam" id="PF00551">
    <property type="entry name" value="Formyl_trans_N"/>
    <property type="match status" value="1"/>
</dbReference>
<comment type="function">
    <text evidence="5">Attaches a formyl group to the free amino group of methionyl-tRNA(fMet). The formyl group appears to play a dual role in the initiator identity of N-formylmethionyl-tRNA by promoting its recognition by IF2 and preventing the misappropriation of this tRNA by the elongation apparatus.</text>
</comment>
<dbReference type="InterPro" id="IPR005793">
    <property type="entry name" value="Formyl_trans_C"/>
</dbReference>
<dbReference type="InterPro" id="IPR002376">
    <property type="entry name" value="Formyl_transf_N"/>
</dbReference>
<evidence type="ECO:0000313" key="8">
    <source>
        <dbReference type="EMBL" id="MBI4595169.1"/>
    </source>
</evidence>
<reference evidence="8" key="1">
    <citation type="submission" date="2020-07" db="EMBL/GenBank/DDBJ databases">
        <title>Huge and variable diversity of episymbiotic CPR bacteria and DPANN archaea in groundwater ecosystems.</title>
        <authorList>
            <person name="He C.Y."/>
            <person name="Keren R."/>
            <person name="Whittaker M."/>
            <person name="Farag I.F."/>
            <person name="Doudna J."/>
            <person name="Cate J.H.D."/>
            <person name="Banfield J.F."/>
        </authorList>
    </citation>
    <scope>NUCLEOTIDE SEQUENCE</scope>
    <source>
        <strain evidence="8">NC_groundwater_1482_Ag_S-0.65um_47_24</strain>
    </source>
</reference>
<dbReference type="PANTHER" id="PTHR11138:SF5">
    <property type="entry name" value="METHIONYL-TRNA FORMYLTRANSFERASE, MITOCHONDRIAL"/>
    <property type="match status" value="1"/>
</dbReference>
<dbReference type="HAMAP" id="MF_00182">
    <property type="entry name" value="Formyl_trans"/>
    <property type="match status" value="1"/>
</dbReference>
<sequence>MRIVFMGTPYFAVPILERLVRSEHEVVGVVTQRDKPKGRGQKILPPPVKEFALHEKIAVFQPTKARDPEFIEVLRSLKFEAIVVAAYGQILPKDILDIPSLGCINVHASLLPRFRGAAPINWTIIRGEEKTGITAILMDEGMDTGPILLQREIEVHPDETAESLTGRLASLGGEVLLESLTGWQHGMISPKPQHHEGATYAPKLKKEDGKINWSQSALEISRVVRGLEPWPCAYTETNKGLLKIWKAQVIGRDESKLPGEVAEIEDDIVYVSTGSGLLAVKEVQLESRRRMSVKEFLQGHAVVKGEQWGD</sequence>
<evidence type="ECO:0000256" key="5">
    <source>
        <dbReference type="HAMAP-Rule" id="MF_00182"/>
    </source>
</evidence>
<name>A0A933LPZ8_UNCTE</name>
<dbReference type="EC" id="2.1.2.9" evidence="2 5"/>
<dbReference type="InterPro" id="IPR036477">
    <property type="entry name" value="Formyl_transf_N_sf"/>
</dbReference>
<dbReference type="SUPFAM" id="SSF50486">
    <property type="entry name" value="FMT C-terminal domain-like"/>
    <property type="match status" value="1"/>
</dbReference>
<evidence type="ECO:0000256" key="3">
    <source>
        <dbReference type="ARBA" id="ARBA00022679"/>
    </source>
</evidence>
<dbReference type="InterPro" id="IPR041711">
    <property type="entry name" value="Met-tRNA-FMT_N"/>
</dbReference>
<dbReference type="AlphaFoldDB" id="A0A933LPZ8"/>
<comment type="catalytic activity">
    <reaction evidence="5">
        <text>L-methionyl-tRNA(fMet) + (6R)-10-formyltetrahydrofolate = N-formyl-L-methionyl-tRNA(fMet) + (6S)-5,6,7,8-tetrahydrofolate + H(+)</text>
        <dbReference type="Rhea" id="RHEA:24380"/>
        <dbReference type="Rhea" id="RHEA-COMP:9952"/>
        <dbReference type="Rhea" id="RHEA-COMP:9953"/>
        <dbReference type="ChEBI" id="CHEBI:15378"/>
        <dbReference type="ChEBI" id="CHEBI:57453"/>
        <dbReference type="ChEBI" id="CHEBI:78530"/>
        <dbReference type="ChEBI" id="CHEBI:78844"/>
        <dbReference type="ChEBI" id="CHEBI:195366"/>
        <dbReference type="EC" id="2.1.2.9"/>
    </reaction>
</comment>
<dbReference type="CDD" id="cd08646">
    <property type="entry name" value="FMT_core_Met-tRNA-FMT_N"/>
    <property type="match status" value="1"/>
</dbReference>
<dbReference type="PANTHER" id="PTHR11138">
    <property type="entry name" value="METHIONYL-TRNA FORMYLTRANSFERASE"/>
    <property type="match status" value="1"/>
</dbReference>
<dbReference type="CDD" id="cd08704">
    <property type="entry name" value="Met_tRNA_FMT_C"/>
    <property type="match status" value="1"/>
</dbReference>
<accession>A0A933LPZ8</accession>
<evidence type="ECO:0000256" key="4">
    <source>
        <dbReference type="ARBA" id="ARBA00022917"/>
    </source>
</evidence>
<dbReference type="Gene3D" id="3.40.50.12230">
    <property type="match status" value="1"/>
</dbReference>
<evidence type="ECO:0000313" key="9">
    <source>
        <dbReference type="Proteomes" id="UP000772181"/>
    </source>
</evidence>
<keyword evidence="3 5" id="KW-0808">Transferase</keyword>
<proteinExistence type="inferred from homology"/>
<dbReference type="NCBIfam" id="TIGR00460">
    <property type="entry name" value="fmt"/>
    <property type="match status" value="1"/>
</dbReference>
<dbReference type="EMBL" id="JACQWF010000103">
    <property type="protein sequence ID" value="MBI4595169.1"/>
    <property type="molecule type" value="Genomic_DNA"/>
</dbReference>
<dbReference type="Proteomes" id="UP000772181">
    <property type="component" value="Unassembled WGS sequence"/>
</dbReference>
<feature type="binding site" evidence="5">
    <location>
        <begin position="109"/>
        <end position="112"/>
    </location>
    <ligand>
        <name>(6S)-5,6,7,8-tetrahydrofolate</name>
        <dbReference type="ChEBI" id="CHEBI:57453"/>
    </ligand>
</feature>
<protein>
    <recommendedName>
        <fullName evidence="2 5">Methionyl-tRNA formyltransferase</fullName>
        <ecNumber evidence="2 5">2.1.2.9</ecNumber>
    </recommendedName>
</protein>
<dbReference type="FunFam" id="3.40.50.12230:FF:000001">
    <property type="entry name" value="Methionyl-tRNA formyltransferase"/>
    <property type="match status" value="1"/>
</dbReference>
<gene>
    <name evidence="5" type="primary">fmt</name>
    <name evidence="8" type="ORF">HY730_02195</name>
</gene>
<keyword evidence="4 5" id="KW-0648">Protein biosynthesis</keyword>
<dbReference type="InterPro" id="IPR005794">
    <property type="entry name" value="Fmt"/>
</dbReference>
<feature type="domain" description="Formyl transferase C-terminal" evidence="7">
    <location>
        <begin position="203"/>
        <end position="300"/>
    </location>
</feature>
<dbReference type="InterPro" id="IPR044135">
    <property type="entry name" value="Met-tRNA-FMT_C"/>
</dbReference>